<proteinExistence type="predicted"/>
<dbReference type="Proteomes" id="UP000183605">
    <property type="component" value="Unassembled WGS sequence"/>
</dbReference>
<accession>A0A1J5AZG0</accession>
<comment type="caution">
    <text evidence="1">The sequence shown here is derived from an EMBL/GenBank/DDBJ whole genome shotgun (WGS) entry which is preliminary data.</text>
</comment>
<organism evidence="1 2">
    <name type="scientific">Candidatus Beckwithbacteria bacterium CG2_30_44_31</name>
    <dbReference type="NCBI Taxonomy" id="1805035"/>
    <lineage>
        <taxon>Bacteria</taxon>
        <taxon>Candidatus Beckwithiibacteriota</taxon>
    </lineage>
</organism>
<evidence type="ECO:0000313" key="2">
    <source>
        <dbReference type="Proteomes" id="UP000183605"/>
    </source>
</evidence>
<dbReference type="EMBL" id="MNXQ01000002">
    <property type="protein sequence ID" value="OIP04445.1"/>
    <property type="molecule type" value="Genomic_DNA"/>
</dbReference>
<reference evidence="1 2" key="1">
    <citation type="journal article" date="2016" name="Environ. Microbiol.">
        <title>Genomic resolution of a cold subsurface aquifer community provides metabolic insights for novel microbes adapted to high CO concentrations.</title>
        <authorList>
            <person name="Probst A.J."/>
            <person name="Castelle C.J."/>
            <person name="Singh A."/>
            <person name="Brown C.T."/>
            <person name="Anantharaman K."/>
            <person name="Sharon I."/>
            <person name="Hug L.A."/>
            <person name="Burstein D."/>
            <person name="Emerson J.B."/>
            <person name="Thomas B.C."/>
            <person name="Banfield J.F."/>
        </authorList>
    </citation>
    <scope>NUCLEOTIDE SEQUENCE [LARGE SCALE GENOMIC DNA]</scope>
    <source>
        <strain evidence="1">CG2_30_44_31</strain>
    </source>
</reference>
<evidence type="ECO:0000313" key="1">
    <source>
        <dbReference type="EMBL" id="OIP04445.1"/>
    </source>
</evidence>
<protein>
    <submittedName>
        <fullName evidence="1">Uncharacterized protein</fullName>
    </submittedName>
</protein>
<dbReference type="AlphaFoldDB" id="A0A1J5AZG0"/>
<name>A0A1J5AZG0_9BACT</name>
<gene>
    <name evidence="1" type="ORF">AUK18_00055</name>
</gene>
<sequence>MEEIFNPSRYEFPPDISEQQEREKNFSIDCLSASIRFTRSNLSVNSLSDALCGLQIPSPGIINQKDVLATQTLLAHLKDNPLILLVMRRPRNIGIFPSAVVKQEPGQVFPLLYDYDYTGKKFPQVNLNKNSRLTKPIAADRQAVINATDILKTAGRQWIDPYTLAFSGRPDGRLDVYRVYNLLGFNTEMNHRLPGQLPLIIEEMMEYHHLDLYAGITLPRVNS</sequence>